<organism evidence="1 2">
    <name type="scientific">Micromonospora profundi</name>
    <dbReference type="NCBI Taxonomy" id="1420889"/>
    <lineage>
        <taxon>Bacteria</taxon>
        <taxon>Bacillati</taxon>
        <taxon>Actinomycetota</taxon>
        <taxon>Actinomycetes</taxon>
        <taxon>Micromonosporales</taxon>
        <taxon>Micromonosporaceae</taxon>
        <taxon>Micromonospora</taxon>
    </lineage>
</organism>
<dbReference type="RefSeq" id="WP_231640140.1">
    <property type="nucleotide sequence ID" value="NZ_CP130472.1"/>
</dbReference>
<dbReference type="AlphaFoldDB" id="A0AAJ6HUI1"/>
<keyword evidence="2" id="KW-1185">Reference proteome</keyword>
<dbReference type="KEGG" id="mprn:Q3V37_26085"/>
<sequence>MPCVPIIDLLRAGVTTPHPDSARCATWLASVYESIRGAGGAVTTSVEDPTVGRNYHRTGVRLSDGTPLYVLLNSAAALVAAAQPRDPHLITLLFADVPGGEIYRRAGLRVATAEELEQPIEDRYLQLLTDEERRDVAYHRPGRLGDLLFNWFD</sequence>
<protein>
    <submittedName>
        <fullName evidence="1">Uncharacterized protein</fullName>
    </submittedName>
</protein>
<evidence type="ECO:0000313" key="2">
    <source>
        <dbReference type="Proteomes" id="UP001235874"/>
    </source>
</evidence>
<accession>A0AAJ6HUI1</accession>
<dbReference type="Proteomes" id="UP001235874">
    <property type="component" value="Chromosome"/>
</dbReference>
<dbReference type="EMBL" id="CP130472">
    <property type="protein sequence ID" value="WLS44815.1"/>
    <property type="molecule type" value="Genomic_DNA"/>
</dbReference>
<name>A0AAJ6HUI1_9ACTN</name>
<evidence type="ECO:0000313" key="1">
    <source>
        <dbReference type="EMBL" id="WLS44815.1"/>
    </source>
</evidence>
<reference evidence="1 2" key="1">
    <citation type="submission" date="2023-07" db="EMBL/GenBank/DDBJ databases">
        <title>Micromonospora profundi TRM 95458 converts glycerol to a new osmotic compound.</title>
        <authorList>
            <person name="Lu D."/>
        </authorList>
    </citation>
    <scope>NUCLEOTIDE SEQUENCE [LARGE SCALE GENOMIC DNA]</scope>
    <source>
        <strain evidence="1 2">TRM95458</strain>
    </source>
</reference>
<gene>
    <name evidence="1" type="ORF">Q3V37_26085</name>
</gene>
<proteinExistence type="predicted"/>